<feature type="domain" description="SHSP" evidence="3">
    <location>
        <begin position="36"/>
        <end position="148"/>
    </location>
</feature>
<reference evidence="5" key="1">
    <citation type="submission" date="2020-06" db="EMBL/GenBank/DDBJ databases">
        <title>Draft genomic sequecing of Geomonas sp. Red745.</title>
        <authorList>
            <person name="Itoh H."/>
            <person name="Xu Z.X."/>
            <person name="Ushijima N."/>
            <person name="Masuda Y."/>
            <person name="Shiratori Y."/>
            <person name="Senoo K."/>
        </authorList>
    </citation>
    <scope>NUCLEOTIDE SEQUENCE [LARGE SCALE GENOMIC DNA]</scope>
    <source>
        <strain evidence="5">Red745</strain>
    </source>
</reference>
<dbReference type="AlphaFoldDB" id="A0A6V8N5U2"/>
<dbReference type="Pfam" id="PF00011">
    <property type="entry name" value="HSP20"/>
    <property type="match status" value="1"/>
</dbReference>
<comment type="similarity">
    <text evidence="1 2">Belongs to the small heat shock protein (HSP20) family.</text>
</comment>
<dbReference type="CDD" id="cd06464">
    <property type="entry name" value="ACD_sHsps-like"/>
    <property type="match status" value="1"/>
</dbReference>
<evidence type="ECO:0000259" key="3">
    <source>
        <dbReference type="PROSITE" id="PS01031"/>
    </source>
</evidence>
<proteinExistence type="inferred from homology"/>
<comment type="caution">
    <text evidence="4">The sequence shown here is derived from an EMBL/GenBank/DDBJ whole genome shotgun (WGS) entry which is preliminary data.</text>
</comment>
<evidence type="ECO:0000256" key="1">
    <source>
        <dbReference type="PROSITE-ProRule" id="PRU00285"/>
    </source>
</evidence>
<dbReference type="PROSITE" id="PS01031">
    <property type="entry name" value="SHSP"/>
    <property type="match status" value="1"/>
</dbReference>
<dbReference type="PANTHER" id="PTHR11527">
    <property type="entry name" value="HEAT-SHOCK PROTEIN 20 FAMILY MEMBER"/>
    <property type="match status" value="1"/>
</dbReference>
<organism evidence="4 5">
    <name type="scientific">Geomonas limicola</name>
    <dbReference type="NCBI Taxonomy" id="2740186"/>
    <lineage>
        <taxon>Bacteria</taxon>
        <taxon>Pseudomonadati</taxon>
        <taxon>Thermodesulfobacteriota</taxon>
        <taxon>Desulfuromonadia</taxon>
        <taxon>Geobacterales</taxon>
        <taxon>Geobacteraceae</taxon>
        <taxon>Geomonas</taxon>
    </lineage>
</organism>
<dbReference type="SUPFAM" id="SSF49764">
    <property type="entry name" value="HSP20-like chaperones"/>
    <property type="match status" value="1"/>
</dbReference>
<dbReference type="EMBL" id="BLXZ01000003">
    <property type="protein sequence ID" value="GFO67932.1"/>
    <property type="molecule type" value="Genomic_DNA"/>
</dbReference>
<accession>A0A6V8N5U2</accession>
<evidence type="ECO:0000256" key="2">
    <source>
        <dbReference type="RuleBase" id="RU003616"/>
    </source>
</evidence>
<keyword evidence="5" id="KW-1185">Reference proteome</keyword>
<dbReference type="RefSeq" id="WP_183360468.1">
    <property type="nucleotide sequence ID" value="NZ_BLXZ01000003.1"/>
</dbReference>
<evidence type="ECO:0000313" key="4">
    <source>
        <dbReference type="EMBL" id="GFO67932.1"/>
    </source>
</evidence>
<dbReference type="InterPro" id="IPR002068">
    <property type="entry name" value="A-crystallin/Hsp20_dom"/>
</dbReference>
<gene>
    <name evidence="4" type="primary">hspA-2</name>
    <name evidence="4" type="ORF">GMLC_15110</name>
</gene>
<dbReference type="Proteomes" id="UP000587586">
    <property type="component" value="Unassembled WGS sequence"/>
</dbReference>
<sequence>MASWGFFNELDNLRREMDEAFRGVGMVRPLATTFLSPSSGRRFPLVNLSEDEGQICLDALLPGVDPRELQLSLLRETITIAGARKSPVDVKGVVHRNELGSGRFSRTIDLPTEIDPDRTTAEYRDGVLRITMRKAEHVMPRRIDVKVA</sequence>
<name>A0A6V8N5U2_9BACT</name>
<dbReference type="InterPro" id="IPR008978">
    <property type="entry name" value="HSP20-like_chaperone"/>
</dbReference>
<dbReference type="InterPro" id="IPR031107">
    <property type="entry name" value="Small_HSP"/>
</dbReference>
<protein>
    <submittedName>
        <fullName evidence="4">Molecular chaperone</fullName>
    </submittedName>
</protein>
<evidence type="ECO:0000313" key="5">
    <source>
        <dbReference type="Proteomes" id="UP000587586"/>
    </source>
</evidence>
<dbReference type="Gene3D" id="2.60.40.790">
    <property type="match status" value="1"/>
</dbReference>